<dbReference type="InterPro" id="IPR045607">
    <property type="entry name" value="DUF6452"/>
</dbReference>
<proteinExistence type="predicted"/>
<organism evidence="2 3">
    <name type="scientific">Chryseobacterium suipulveris</name>
    <dbReference type="NCBI Taxonomy" id="2929800"/>
    <lineage>
        <taxon>Bacteria</taxon>
        <taxon>Pseudomonadati</taxon>
        <taxon>Bacteroidota</taxon>
        <taxon>Flavobacteriia</taxon>
        <taxon>Flavobacteriales</taxon>
        <taxon>Weeksellaceae</taxon>
        <taxon>Chryseobacterium group</taxon>
        <taxon>Chryseobacterium</taxon>
    </lineage>
</organism>
<dbReference type="PROSITE" id="PS51257">
    <property type="entry name" value="PROKAR_LIPOPROTEIN"/>
    <property type="match status" value="1"/>
</dbReference>
<dbReference type="RefSeq" id="WP_243548624.1">
    <property type="nucleotide sequence ID" value="NZ_CP094532.1"/>
</dbReference>
<evidence type="ECO:0000313" key="2">
    <source>
        <dbReference type="EMBL" id="UOE40654.1"/>
    </source>
</evidence>
<name>A0ABY4BN85_9FLAO</name>
<dbReference type="EMBL" id="CP094532">
    <property type="protein sequence ID" value="UOE40654.1"/>
    <property type="molecule type" value="Genomic_DNA"/>
</dbReference>
<protein>
    <submittedName>
        <fullName evidence="2">DUF6452 family protein</fullName>
    </submittedName>
</protein>
<reference evidence="2 3" key="1">
    <citation type="submission" date="2022-03" db="EMBL/GenBank/DDBJ databases">
        <title>Chryseobacterium sp. isolated from particulate matters in swine house.</title>
        <authorList>
            <person name="Won M."/>
            <person name="Kim S.-J."/>
            <person name="Kwon S.-W."/>
        </authorList>
    </citation>
    <scope>NUCLEOTIDE SEQUENCE [LARGE SCALE GENOMIC DNA]</scope>
    <source>
        <strain evidence="2 3">SC2-2</strain>
    </source>
</reference>
<feature type="signal peptide" evidence="1">
    <location>
        <begin position="1"/>
        <end position="20"/>
    </location>
</feature>
<evidence type="ECO:0000313" key="3">
    <source>
        <dbReference type="Proteomes" id="UP000831460"/>
    </source>
</evidence>
<dbReference type="Pfam" id="PF20050">
    <property type="entry name" value="DUF6452"/>
    <property type="match status" value="1"/>
</dbReference>
<evidence type="ECO:0000256" key="1">
    <source>
        <dbReference type="SAM" id="SignalP"/>
    </source>
</evidence>
<sequence>MNFLKIFFLSLFLVSLFSCTSDDDICIGGEATPRMKMKFKTASTGKLKTLDSLYVNVDYGNGQIPLIARKAKTDSVYIPLRVDGNPFTEIYVGLSKAAITSKIKINYTTASEYVSPACGIKKVYENVNSTVEIANPVTGTEQNQAQITDESKTHLFLLF</sequence>
<keyword evidence="3" id="KW-1185">Reference proteome</keyword>
<dbReference type="Proteomes" id="UP000831460">
    <property type="component" value="Chromosome"/>
</dbReference>
<gene>
    <name evidence="2" type="ORF">MTP09_12210</name>
</gene>
<feature type="chain" id="PRO_5045070905" evidence="1">
    <location>
        <begin position="21"/>
        <end position="159"/>
    </location>
</feature>
<accession>A0ABY4BN85</accession>
<keyword evidence="1" id="KW-0732">Signal</keyword>